<evidence type="ECO:0000313" key="3">
    <source>
        <dbReference type="EMBL" id="KLU23805.1"/>
    </source>
</evidence>
<dbReference type="Pfam" id="PF01266">
    <property type="entry name" value="DAO"/>
    <property type="match status" value="1"/>
</dbReference>
<protein>
    <submittedName>
        <fullName evidence="3">Nopaline dehydrogenase</fullName>
    </submittedName>
</protein>
<proteinExistence type="predicted"/>
<gene>
    <name evidence="3" type="ORF">EOS_24540</name>
</gene>
<dbReference type="Gene3D" id="3.50.50.60">
    <property type="entry name" value="FAD/NAD(P)-binding domain"/>
    <property type="match status" value="1"/>
</dbReference>
<dbReference type="RefSeq" id="WP_047849327.1">
    <property type="nucleotide sequence ID" value="NZ_AEJF01000143.1"/>
</dbReference>
<dbReference type="GO" id="GO:0005737">
    <property type="term" value="C:cytoplasm"/>
    <property type="evidence" value="ECO:0007669"/>
    <property type="project" value="TreeGrafter"/>
</dbReference>
<dbReference type="Gene3D" id="3.30.9.10">
    <property type="entry name" value="D-Amino Acid Oxidase, subunit A, domain 2"/>
    <property type="match status" value="1"/>
</dbReference>
<accession>A0A0J1CT31</accession>
<keyword evidence="4" id="KW-1185">Reference proteome</keyword>
<dbReference type="SUPFAM" id="SSF51905">
    <property type="entry name" value="FAD/NAD(P)-binding domain"/>
    <property type="match status" value="1"/>
</dbReference>
<feature type="domain" description="FAD dependent oxidoreductase" evidence="2">
    <location>
        <begin position="17"/>
        <end position="356"/>
    </location>
</feature>
<dbReference type="SUPFAM" id="SSF54373">
    <property type="entry name" value="FAD-linked reductases, C-terminal domain"/>
    <property type="match status" value="1"/>
</dbReference>
<keyword evidence="1" id="KW-0560">Oxidoreductase</keyword>
<dbReference type="OrthoDB" id="9805337at2"/>
<evidence type="ECO:0000313" key="4">
    <source>
        <dbReference type="Proteomes" id="UP000035963"/>
    </source>
</evidence>
<dbReference type="EMBL" id="AEJF01000143">
    <property type="protein sequence ID" value="KLU23805.1"/>
    <property type="molecule type" value="Genomic_DNA"/>
</dbReference>
<comment type="caution">
    <text evidence="3">The sequence shown here is derived from an EMBL/GenBank/DDBJ whole genome shotgun (WGS) entry which is preliminary data.</text>
</comment>
<dbReference type="PATRIC" id="fig|908627.4.peg.5477"/>
<dbReference type="InterPro" id="IPR036188">
    <property type="entry name" value="FAD/NAD-bd_sf"/>
</dbReference>
<name>A0A0J1CT31_9BURK</name>
<dbReference type="Proteomes" id="UP000035963">
    <property type="component" value="Unassembled WGS sequence"/>
</dbReference>
<evidence type="ECO:0000259" key="2">
    <source>
        <dbReference type="Pfam" id="PF01266"/>
    </source>
</evidence>
<dbReference type="AlphaFoldDB" id="A0A0J1CT31"/>
<evidence type="ECO:0000256" key="1">
    <source>
        <dbReference type="ARBA" id="ARBA00023002"/>
    </source>
</evidence>
<organism evidence="3 4">
    <name type="scientific">Caballeronia mineralivorans PML1(12)</name>
    <dbReference type="NCBI Taxonomy" id="908627"/>
    <lineage>
        <taxon>Bacteria</taxon>
        <taxon>Pseudomonadati</taxon>
        <taxon>Pseudomonadota</taxon>
        <taxon>Betaproteobacteria</taxon>
        <taxon>Burkholderiales</taxon>
        <taxon>Burkholderiaceae</taxon>
        <taxon>Caballeronia</taxon>
    </lineage>
</organism>
<dbReference type="PANTHER" id="PTHR13847">
    <property type="entry name" value="SARCOSINE DEHYDROGENASE-RELATED"/>
    <property type="match status" value="1"/>
</dbReference>
<sequence>MTVDRSTEQQLAKQTYDVIVAGAGMVGTAIAYGLAGRGLRVLALDGADGDLRAAKANFGLVWVQGKGFGVPAYQQLSRQSVALWPAFARELTAETDIELDYRADGGLHFCLGQAQWNQRAEKLARWAEELPGQERCAEMLDRAALQRLLPKVQFGPEISGASYGHIDGHVNPLRLLAALQRGLQLRGGHLRANSAVSRIASRTGGGFEVQVGAQRYEAAQVIVAAGLGSPALGRMVGLDVPLRAQRGQLLVTERLAPILPLPASGLRQTAEGTVMVGVTQEEVGFDLSTTTAAAARMSRQAGRVLPALGQALLVRHWSCLRVMTPDGCPVYAGSVDQPGAWIALCHSGITLAAFHAGPLAAAFAQALIPAELQVFHHGRFDVPQTA</sequence>
<dbReference type="GO" id="GO:0016491">
    <property type="term" value="F:oxidoreductase activity"/>
    <property type="evidence" value="ECO:0007669"/>
    <property type="project" value="UniProtKB-KW"/>
</dbReference>
<dbReference type="InterPro" id="IPR006076">
    <property type="entry name" value="FAD-dep_OxRdtase"/>
</dbReference>
<reference evidence="3 4" key="1">
    <citation type="journal article" date="2015" name="Genome Announc.">
        <title>Draft Genome Sequence of Burkholderia sp. Strain PML1(12), an Ectomycorrhizosphere-Inhabiting Bacterium with Effective Mineral-Weathering Ability.</title>
        <authorList>
            <person name="Uroz S."/>
            <person name="Oger P."/>
        </authorList>
    </citation>
    <scope>NUCLEOTIDE SEQUENCE [LARGE SCALE GENOMIC DNA]</scope>
    <source>
        <strain evidence="4">PML1(12)</strain>
    </source>
</reference>